<accession>A0A815T8L4</accession>
<dbReference type="AlphaFoldDB" id="A0A815T8L4"/>
<dbReference type="EMBL" id="CAJOBC010088229">
    <property type="protein sequence ID" value="CAF4366076.1"/>
    <property type="molecule type" value="Genomic_DNA"/>
</dbReference>
<comment type="caution">
    <text evidence="1">The sequence shown here is derived from an EMBL/GenBank/DDBJ whole genome shotgun (WGS) entry which is preliminary data.</text>
</comment>
<reference evidence="1" key="1">
    <citation type="submission" date="2021-02" db="EMBL/GenBank/DDBJ databases">
        <authorList>
            <person name="Nowell W R."/>
        </authorList>
    </citation>
    <scope>NUCLEOTIDE SEQUENCE</scope>
</reference>
<proteinExistence type="predicted"/>
<evidence type="ECO:0000313" key="1">
    <source>
        <dbReference type="EMBL" id="CAF1504657.1"/>
    </source>
</evidence>
<gene>
    <name evidence="1" type="ORF">GPM918_LOCUS36839</name>
    <name evidence="2" type="ORF">SRO942_LOCUS37594</name>
</gene>
<evidence type="ECO:0000313" key="3">
    <source>
        <dbReference type="Proteomes" id="UP000663829"/>
    </source>
</evidence>
<dbReference type="Proteomes" id="UP000681722">
    <property type="component" value="Unassembled WGS sequence"/>
</dbReference>
<organism evidence="1 3">
    <name type="scientific">Didymodactylos carnosus</name>
    <dbReference type="NCBI Taxonomy" id="1234261"/>
    <lineage>
        <taxon>Eukaryota</taxon>
        <taxon>Metazoa</taxon>
        <taxon>Spiralia</taxon>
        <taxon>Gnathifera</taxon>
        <taxon>Rotifera</taxon>
        <taxon>Eurotatoria</taxon>
        <taxon>Bdelloidea</taxon>
        <taxon>Philodinida</taxon>
        <taxon>Philodinidae</taxon>
        <taxon>Didymodactylos</taxon>
    </lineage>
</organism>
<protein>
    <submittedName>
        <fullName evidence="1">Uncharacterized protein</fullName>
    </submittedName>
</protein>
<evidence type="ECO:0000313" key="2">
    <source>
        <dbReference type="EMBL" id="CAF4366076.1"/>
    </source>
</evidence>
<name>A0A815T8L4_9BILA</name>
<keyword evidence="3" id="KW-1185">Reference proteome</keyword>
<sequence length="356" mass="41908">MTDSQRNMREFLIDLFHPTEIVHNADVYSFDHEQFQMDVIYGKEESFDNSLVNLSYSDLGGFVGNICNKIGLKYGQQGLWMNICAEEFNHSTSSAELFLSNNVKQIFDFLGYDYQTYINGFDNETDFFAWIKSTKYFKRKYFDNQQKHRNRMAVRKRQIYFNFLQYLNQQQEVEHECDDNCNGDEERMETRQHALEYFNKQAEYNYQLKLLSDKKAFKEKYSGKSFYTLVPQHMINVHMNNFQKQFGDDEQFQQWVLHNDRKTIEDKIQTYIENFKNYSNVGALKCRSLKCRSLKCRSLKCRGRSTVGRSSVGRSNVGRSDVSRSNVGALKCRRSNVGAQMSGAQTSVNLQLYMNV</sequence>
<dbReference type="Proteomes" id="UP000663829">
    <property type="component" value="Unassembled WGS sequence"/>
</dbReference>
<dbReference type="OrthoDB" id="4708870at2759"/>
<dbReference type="EMBL" id="CAJNOQ010022699">
    <property type="protein sequence ID" value="CAF1504657.1"/>
    <property type="molecule type" value="Genomic_DNA"/>
</dbReference>